<dbReference type="PROSITE" id="PS50887">
    <property type="entry name" value="GGDEF"/>
    <property type="match status" value="1"/>
</dbReference>
<proteinExistence type="predicted"/>
<reference evidence="4" key="1">
    <citation type="submission" date="2023-07" db="EMBL/GenBank/DDBJ databases">
        <title>Genomic Encyclopedia of Type Strains, Phase IV (KMG-IV): sequencing the most valuable type-strain genomes for metagenomic binning, comparative biology and taxonomic classification.</title>
        <authorList>
            <person name="Goeker M."/>
        </authorList>
    </citation>
    <scope>NUCLEOTIDE SEQUENCE</scope>
    <source>
        <strain evidence="4">DSM 21202</strain>
    </source>
</reference>
<evidence type="ECO:0000259" key="3">
    <source>
        <dbReference type="PROSITE" id="PS50887"/>
    </source>
</evidence>
<evidence type="ECO:0000259" key="2">
    <source>
        <dbReference type="PROSITE" id="PS50883"/>
    </source>
</evidence>
<sequence>MELQPSRRVRLLYSIIVVLAVVAFAGLARLDLLPSLYTTGDTPSIWVAVQLINMFIVATTALVAILAVYIISLRRAIRRQQQAEEAARKLTLFDPLTGLPNRRNFESMFEGALTEAGKKGHSVALIVLNLDRFRTINDLHGHTGGDRVLQEVARRIRKAVGPNGIIAHLSADEFAVVIGCKDRDERVVKTMQDILKEIRLPIPLGIAETKISASLGVAIWPRDGQTREIVMQRADLSMTQAKAAGRNTFATFDLAVDSSIRERLALENELPRAIEDGQIVPHYQPFIEMETSELIGFEVLARWTHPVKGPIGPDVFIPLASDTGHIDRLFERILDIAAREAMTWSKPLLISVNASPTQLRDKKMRDTVLNCLKQTGLPPQRLEIEVTEDAIVEDFERAKGTISDLKAAGIGISLDDFGTGYSSLQQLYALPVDKIKLDQTLINQRRIDSAASTIVDLVILLAHRLKLKVTAEGIESQADATWLAKRGCDIAQGYFYSRPVPASEARNIVIDGGQALVRQARAKAG</sequence>
<dbReference type="PANTHER" id="PTHR44757:SF2">
    <property type="entry name" value="BIOFILM ARCHITECTURE MAINTENANCE PROTEIN MBAA"/>
    <property type="match status" value="1"/>
</dbReference>
<keyword evidence="1" id="KW-1133">Transmembrane helix</keyword>
<dbReference type="RefSeq" id="WP_306884552.1">
    <property type="nucleotide sequence ID" value="NZ_JAUSUL010000001.1"/>
</dbReference>
<keyword evidence="5" id="KW-1185">Reference proteome</keyword>
<feature type="transmembrane region" description="Helical" evidence="1">
    <location>
        <begin position="45"/>
        <end position="71"/>
    </location>
</feature>
<dbReference type="NCBIfam" id="TIGR00254">
    <property type="entry name" value="GGDEF"/>
    <property type="match status" value="1"/>
</dbReference>
<keyword evidence="1" id="KW-0812">Transmembrane</keyword>
<dbReference type="Gene3D" id="3.20.20.450">
    <property type="entry name" value="EAL domain"/>
    <property type="match status" value="1"/>
</dbReference>
<name>A0AAE3VN82_9HYPH</name>
<dbReference type="InterPro" id="IPR035919">
    <property type="entry name" value="EAL_sf"/>
</dbReference>
<dbReference type="SUPFAM" id="SSF55073">
    <property type="entry name" value="Nucleotide cyclase"/>
    <property type="match status" value="1"/>
</dbReference>
<dbReference type="InterPro" id="IPR043128">
    <property type="entry name" value="Rev_trsase/Diguanyl_cyclase"/>
</dbReference>
<accession>A0AAE3VN82</accession>
<comment type="caution">
    <text evidence="4">The sequence shown here is derived from an EMBL/GenBank/DDBJ whole genome shotgun (WGS) entry which is preliminary data.</text>
</comment>
<dbReference type="CDD" id="cd01949">
    <property type="entry name" value="GGDEF"/>
    <property type="match status" value="1"/>
</dbReference>
<organism evidence="4 5">
    <name type="scientific">Amorphus orientalis</name>
    <dbReference type="NCBI Taxonomy" id="649198"/>
    <lineage>
        <taxon>Bacteria</taxon>
        <taxon>Pseudomonadati</taxon>
        <taxon>Pseudomonadota</taxon>
        <taxon>Alphaproteobacteria</taxon>
        <taxon>Hyphomicrobiales</taxon>
        <taxon>Amorphaceae</taxon>
        <taxon>Amorphus</taxon>
    </lineage>
</organism>
<dbReference type="PROSITE" id="PS50883">
    <property type="entry name" value="EAL"/>
    <property type="match status" value="1"/>
</dbReference>
<evidence type="ECO:0000313" key="5">
    <source>
        <dbReference type="Proteomes" id="UP001229244"/>
    </source>
</evidence>
<feature type="domain" description="EAL" evidence="2">
    <location>
        <begin position="263"/>
        <end position="513"/>
    </location>
</feature>
<dbReference type="Pfam" id="PF00563">
    <property type="entry name" value="EAL"/>
    <property type="match status" value="1"/>
</dbReference>
<evidence type="ECO:0000313" key="4">
    <source>
        <dbReference type="EMBL" id="MDQ0314766.1"/>
    </source>
</evidence>
<protein>
    <submittedName>
        <fullName evidence="4">Diguanylate cyclase (GGDEF)-like protein</fullName>
    </submittedName>
</protein>
<dbReference type="Gene3D" id="3.30.70.270">
    <property type="match status" value="1"/>
</dbReference>
<dbReference type="SUPFAM" id="SSF141868">
    <property type="entry name" value="EAL domain-like"/>
    <property type="match status" value="1"/>
</dbReference>
<gene>
    <name evidence="4" type="ORF">J2S73_001203</name>
</gene>
<evidence type="ECO:0000256" key="1">
    <source>
        <dbReference type="SAM" id="Phobius"/>
    </source>
</evidence>
<dbReference type="InterPro" id="IPR001633">
    <property type="entry name" value="EAL_dom"/>
</dbReference>
<feature type="domain" description="GGDEF" evidence="3">
    <location>
        <begin position="121"/>
        <end position="254"/>
    </location>
</feature>
<feature type="transmembrane region" description="Helical" evidence="1">
    <location>
        <begin position="12"/>
        <end position="30"/>
    </location>
</feature>
<dbReference type="CDD" id="cd01948">
    <property type="entry name" value="EAL"/>
    <property type="match status" value="1"/>
</dbReference>
<dbReference type="AlphaFoldDB" id="A0AAE3VN82"/>
<dbReference type="InterPro" id="IPR052155">
    <property type="entry name" value="Biofilm_reg_signaling"/>
</dbReference>
<dbReference type="Pfam" id="PF00990">
    <property type="entry name" value="GGDEF"/>
    <property type="match status" value="1"/>
</dbReference>
<dbReference type="EMBL" id="JAUSUL010000001">
    <property type="protein sequence ID" value="MDQ0314766.1"/>
    <property type="molecule type" value="Genomic_DNA"/>
</dbReference>
<dbReference type="SMART" id="SM00267">
    <property type="entry name" value="GGDEF"/>
    <property type="match status" value="1"/>
</dbReference>
<dbReference type="Proteomes" id="UP001229244">
    <property type="component" value="Unassembled WGS sequence"/>
</dbReference>
<keyword evidence="1" id="KW-0472">Membrane</keyword>
<dbReference type="InterPro" id="IPR000160">
    <property type="entry name" value="GGDEF_dom"/>
</dbReference>
<dbReference type="SMART" id="SM00052">
    <property type="entry name" value="EAL"/>
    <property type="match status" value="1"/>
</dbReference>
<dbReference type="PANTHER" id="PTHR44757">
    <property type="entry name" value="DIGUANYLATE CYCLASE DGCP"/>
    <property type="match status" value="1"/>
</dbReference>
<dbReference type="InterPro" id="IPR029787">
    <property type="entry name" value="Nucleotide_cyclase"/>
</dbReference>